<accession>A0ABQ4Y938</accession>
<gene>
    <name evidence="2" type="ORF">Tco_0707027</name>
</gene>
<evidence type="ECO:0000256" key="1">
    <source>
        <dbReference type="SAM" id="MobiDB-lite"/>
    </source>
</evidence>
<evidence type="ECO:0000313" key="2">
    <source>
        <dbReference type="EMBL" id="GJS74186.1"/>
    </source>
</evidence>
<feature type="compositionally biased region" description="Polar residues" evidence="1">
    <location>
        <begin position="144"/>
        <end position="154"/>
    </location>
</feature>
<proteinExistence type="predicted"/>
<sequence>MLFLMIHRWSVDTALLRVILFGEFPTNYSFYFLKVVSKTSYYCSFIQSADPFELRLLLSLHHWICVGFVPQFDFIFDSGPVHSLGLDAPDQAHSGSSTRDVFPRLGYPPRRAPRCKSSSGDSSERPLHSSSHSARPSSKRGRSQVDSVPSSTLVMGSLAPTRADLLPPRKRFRDSYSSEASIEEDIEIDPIEIEVDMKLDIGDGDDVRDHVEIDPRDVRDDTEEYEADTSAGDTVEVGIDPMSTPIVEEEIVEPAREDSFNSSCTRDGIVRSFEDMPIDLDDAVRNFYHHMSERVSIIKRIDSLRLENLKVRAMLDIERDRVNSLRLHMSLSQEEFRQVRREAMIPVGILKMINQRVDAALEARRVNRDLELGNGNDNGGDGNGDGNGNGTGNGNNGGDNSGGNENRNVNGRGDRPAAHECIYQDFMKCQPLSFKGTEGVVGLIRWSKKMETVFHISNCPERYQVKYVTCTLLDSALTW</sequence>
<dbReference type="Proteomes" id="UP001151760">
    <property type="component" value="Unassembled WGS sequence"/>
</dbReference>
<organism evidence="2 3">
    <name type="scientific">Tanacetum coccineum</name>
    <dbReference type="NCBI Taxonomy" id="301880"/>
    <lineage>
        <taxon>Eukaryota</taxon>
        <taxon>Viridiplantae</taxon>
        <taxon>Streptophyta</taxon>
        <taxon>Embryophyta</taxon>
        <taxon>Tracheophyta</taxon>
        <taxon>Spermatophyta</taxon>
        <taxon>Magnoliopsida</taxon>
        <taxon>eudicotyledons</taxon>
        <taxon>Gunneridae</taxon>
        <taxon>Pentapetalae</taxon>
        <taxon>asterids</taxon>
        <taxon>campanulids</taxon>
        <taxon>Asterales</taxon>
        <taxon>Asteraceae</taxon>
        <taxon>Asteroideae</taxon>
        <taxon>Anthemideae</taxon>
        <taxon>Anthemidinae</taxon>
        <taxon>Tanacetum</taxon>
    </lineage>
</organism>
<reference evidence="2" key="1">
    <citation type="journal article" date="2022" name="Int. J. Mol. Sci.">
        <title>Draft Genome of Tanacetum Coccineum: Genomic Comparison of Closely Related Tanacetum-Family Plants.</title>
        <authorList>
            <person name="Yamashiro T."/>
            <person name="Shiraishi A."/>
            <person name="Nakayama K."/>
            <person name="Satake H."/>
        </authorList>
    </citation>
    <scope>NUCLEOTIDE SEQUENCE</scope>
</reference>
<comment type="caution">
    <text evidence="2">The sequence shown here is derived from an EMBL/GenBank/DDBJ whole genome shotgun (WGS) entry which is preliminary data.</text>
</comment>
<feature type="compositionally biased region" description="Gly residues" evidence="1">
    <location>
        <begin position="376"/>
        <end position="401"/>
    </location>
</feature>
<evidence type="ECO:0008006" key="4">
    <source>
        <dbReference type="Google" id="ProtNLM"/>
    </source>
</evidence>
<protein>
    <recommendedName>
        <fullName evidence="4">Reverse transcriptase domain-containing protein</fullName>
    </recommendedName>
</protein>
<feature type="region of interest" description="Disordered" evidence="1">
    <location>
        <begin position="90"/>
        <end position="160"/>
    </location>
</feature>
<feature type="compositionally biased region" description="Low complexity" evidence="1">
    <location>
        <begin position="402"/>
        <end position="411"/>
    </location>
</feature>
<feature type="region of interest" description="Disordered" evidence="1">
    <location>
        <begin position="370"/>
        <end position="413"/>
    </location>
</feature>
<evidence type="ECO:0000313" key="3">
    <source>
        <dbReference type="Proteomes" id="UP001151760"/>
    </source>
</evidence>
<reference evidence="2" key="2">
    <citation type="submission" date="2022-01" db="EMBL/GenBank/DDBJ databases">
        <authorList>
            <person name="Yamashiro T."/>
            <person name="Shiraishi A."/>
            <person name="Satake H."/>
            <person name="Nakayama K."/>
        </authorList>
    </citation>
    <scope>NUCLEOTIDE SEQUENCE</scope>
</reference>
<name>A0ABQ4Y938_9ASTR</name>
<keyword evidence="3" id="KW-1185">Reference proteome</keyword>
<dbReference type="EMBL" id="BQNB010010212">
    <property type="protein sequence ID" value="GJS74186.1"/>
    <property type="molecule type" value="Genomic_DNA"/>
</dbReference>